<comment type="subunit">
    <text evidence="4">Monomer.</text>
</comment>
<evidence type="ECO:0000256" key="18">
    <source>
        <dbReference type="ARBA" id="ARBA00031927"/>
    </source>
</evidence>
<keyword evidence="6" id="KW-0378">Hydrolase</keyword>
<evidence type="ECO:0000256" key="17">
    <source>
        <dbReference type="ARBA" id="ARBA00030682"/>
    </source>
</evidence>
<evidence type="ECO:0000259" key="24">
    <source>
        <dbReference type="PROSITE" id="PS51462"/>
    </source>
</evidence>
<comment type="catalytic activity">
    <reaction evidence="12">
        <text>2-oxo-ATP + H2O = 2-oxo-AMP + diphosphate + H(+)</text>
        <dbReference type="Rhea" id="RHEA:67392"/>
        <dbReference type="ChEBI" id="CHEBI:15377"/>
        <dbReference type="ChEBI" id="CHEBI:15378"/>
        <dbReference type="ChEBI" id="CHEBI:33019"/>
        <dbReference type="ChEBI" id="CHEBI:71395"/>
        <dbReference type="ChEBI" id="CHEBI:172878"/>
    </reaction>
    <physiologicalReaction direction="left-to-right" evidence="12">
        <dbReference type="Rhea" id="RHEA:67393"/>
    </physiologicalReaction>
</comment>
<comment type="catalytic activity">
    <reaction evidence="22">
        <text>N(6)-methyl-dATP + H2O = N(6)-methyl-dAMP + diphosphate + H(+)</text>
        <dbReference type="Rhea" id="RHEA:67604"/>
        <dbReference type="ChEBI" id="CHEBI:15377"/>
        <dbReference type="ChEBI" id="CHEBI:15378"/>
        <dbReference type="ChEBI" id="CHEBI:33019"/>
        <dbReference type="ChEBI" id="CHEBI:169976"/>
        <dbReference type="ChEBI" id="CHEBI:172872"/>
    </reaction>
    <physiologicalReaction direction="left-to-right" evidence="22">
        <dbReference type="Rhea" id="RHEA:67605"/>
    </physiologicalReaction>
</comment>
<accession>A0A0C3DT61</accession>
<comment type="function">
    <text evidence="23">Oxidized purine nucleoside triphosphate hydrolase which is a prominent sanitizer of the oxidized nucleotide pool. Catalyzes the hydrolysis of 2-oxo-dATP (2-hydroxy-dATP) into 2-oxo-dAMP. Also has a significant hydrolase activity toward 2-oxo-ATP, 8-oxo-dGTP and 8-oxo-dATP. Through the hydrolysis of oxidized purine nucleoside triphosphates, prevents their incorporation into DNA and the subsequent transversions A:T to C:G and G:C to T:A. Also catalyzes the hydrolysis of methylated purine nucleoside triphosphate preventing their integration into DNA. Through this antimutagenic activity protects cells from oxidative stress.</text>
</comment>
<evidence type="ECO:0000256" key="22">
    <source>
        <dbReference type="ARBA" id="ARBA00049032"/>
    </source>
</evidence>
<evidence type="ECO:0000256" key="23">
    <source>
        <dbReference type="ARBA" id="ARBA00053094"/>
    </source>
</evidence>
<keyword evidence="8" id="KW-0539">Nucleus</keyword>
<dbReference type="InParanoid" id="A0A0C3DT61"/>
<evidence type="ECO:0000256" key="21">
    <source>
        <dbReference type="ARBA" id="ARBA00048894"/>
    </source>
</evidence>
<dbReference type="HOGENOM" id="CLU_037162_11_0_1"/>
<dbReference type="SUPFAM" id="SSF55811">
    <property type="entry name" value="Nudix"/>
    <property type="match status" value="1"/>
</dbReference>
<evidence type="ECO:0000256" key="5">
    <source>
        <dbReference type="ARBA" id="ARBA00022723"/>
    </source>
</evidence>
<dbReference type="PANTHER" id="PTHR43758">
    <property type="entry name" value="7,8-DIHYDRO-8-OXOGUANINE TRIPHOSPHATASE"/>
    <property type="match status" value="1"/>
</dbReference>
<comment type="similarity">
    <text evidence="3">Belongs to the Nudix hydrolase family.</text>
</comment>
<comment type="catalytic activity">
    <reaction evidence="21">
        <text>O(6)-methyl-dGTP + H2O = O(6)-methyl-dGMP + diphosphate + H(+)</text>
        <dbReference type="Rhea" id="RHEA:67600"/>
        <dbReference type="ChEBI" id="CHEBI:15377"/>
        <dbReference type="ChEBI" id="CHEBI:15378"/>
        <dbReference type="ChEBI" id="CHEBI:33019"/>
        <dbReference type="ChEBI" id="CHEBI:169974"/>
        <dbReference type="ChEBI" id="CHEBI:169975"/>
    </reaction>
    <physiologicalReaction direction="left-to-right" evidence="21">
        <dbReference type="Rhea" id="RHEA:67601"/>
    </physiologicalReaction>
</comment>
<evidence type="ECO:0000256" key="9">
    <source>
        <dbReference type="ARBA" id="ARBA00024448"/>
    </source>
</evidence>
<dbReference type="PANTHER" id="PTHR43758:SF2">
    <property type="entry name" value="OXIDIZED PURINE NUCLEOSIDE TRIPHOSPHATE HYDROLASE"/>
    <property type="match status" value="1"/>
</dbReference>
<proteinExistence type="inferred from homology"/>
<evidence type="ECO:0000256" key="14">
    <source>
        <dbReference type="ARBA" id="ARBA00026218"/>
    </source>
</evidence>
<dbReference type="OrthoDB" id="447842at2759"/>
<organism evidence="25 26">
    <name type="scientific">Scleroderma citrinum Foug A</name>
    <dbReference type="NCBI Taxonomy" id="1036808"/>
    <lineage>
        <taxon>Eukaryota</taxon>
        <taxon>Fungi</taxon>
        <taxon>Dikarya</taxon>
        <taxon>Basidiomycota</taxon>
        <taxon>Agaricomycotina</taxon>
        <taxon>Agaricomycetes</taxon>
        <taxon>Agaricomycetidae</taxon>
        <taxon>Boletales</taxon>
        <taxon>Sclerodermatineae</taxon>
        <taxon>Sclerodermataceae</taxon>
        <taxon>Scleroderma</taxon>
    </lineage>
</organism>
<dbReference type="EC" id="3.6.1.56" evidence="13"/>
<name>A0A0C3DT61_9AGAM</name>
<dbReference type="Proteomes" id="UP000053989">
    <property type="component" value="Unassembled WGS sequence"/>
</dbReference>
<reference evidence="26" key="2">
    <citation type="submission" date="2015-01" db="EMBL/GenBank/DDBJ databases">
        <title>Evolutionary Origins and Diversification of the Mycorrhizal Mutualists.</title>
        <authorList>
            <consortium name="DOE Joint Genome Institute"/>
            <consortium name="Mycorrhizal Genomics Consortium"/>
            <person name="Kohler A."/>
            <person name="Kuo A."/>
            <person name="Nagy L.G."/>
            <person name="Floudas D."/>
            <person name="Copeland A."/>
            <person name="Barry K.W."/>
            <person name="Cichocki N."/>
            <person name="Veneault-Fourrey C."/>
            <person name="LaButti K."/>
            <person name="Lindquist E.A."/>
            <person name="Lipzen A."/>
            <person name="Lundell T."/>
            <person name="Morin E."/>
            <person name="Murat C."/>
            <person name="Riley R."/>
            <person name="Ohm R."/>
            <person name="Sun H."/>
            <person name="Tunlid A."/>
            <person name="Henrissat B."/>
            <person name="Grigoriev I.V."/>
            <person name="Hibbett D.S."/>
            <person name="Martin F."/>
        </authorList>
    </citation>
    <scope>NUCLEOTIDE SEQUENCE [LARGE SCALE GENOMIC DNA]</scope>
    <source>
        <strain evidence="26">Foug A</strain>
    </source>
</reference>
<dbReference type="Gene3D" id="3.90.79.10">
    <property type="entry name" value="Nucleoside Triphosphate Pyrophosphohydrolase"/>
    <property type="match status" value="1"/>
</dbReference>
<dbReference type="STRING" id="1036808.A0A0C3DT61"/>
<evidence type="ECO:0000256" key="13">
    <source>
        <dbReference type="ARBA" id="ARBA00026103"/>
    </source>
</evidence>
<dbReference type="InterPro" id="IPR000086">
    <property type="entry name" value="NUDIX_hydrolase_dom"/>
</dbReference>
<evidence type="ECO:0000256" key="20">
    <source>
        <dbReference type="ARBA" id="ARBA00048002"/>
    </source>
</evidence>
<dbReference type="InterPro" id="IPR020084">
    <property type="entry name" value="NUDIX_hydrolase_CS"/>
</dbReference>
<dbReference type="GO" id="GO:0008413">
    <property type="term" value="F:8-oxo-7,8-dihydroguanosine triphosphate pyrophosphatase activity"/>
    <property type="evidence" value="ECO:0007669"/>
    <property type="project" value="InterPro"/>
</dbReference>
<comment type="catalytic activity">
    <reaction evidence="11">
        <text>8-oxo-dGTP + H2O = 8-oxo-dGMP + diphosphate + H(+)</text>
        <dbReference type="Rhea" id="RHEA:31575"/>
        <dbReference type="ChEBI" id="CHEBI:15377"/>
        <dbReference type="ChEBI" id="CHEBI:15378"/>
        <dbReference type="ChEBI" id="CHEBI:33019"/>
        <dbReference type="ChEBI" id="CHEBI:63224"/>
        <dbReference type="ChEBI" id="CHEBI:77896"/>
    </reaction>
    <physiologicalReaction direction="left-to-right" evidence="11">
        <dbReference type="Rhea" id="RHEA:31576"/>
    </physiologicalReaction>
</comment>
<keyword evidence="7" id="KW-0460">Magnesium</keyword>
<dbReference type="InterPro" id="IPR003563">
    <property type="entry name" value="8ODP"/>
</dbReference>
<dbReference type="GO" id="GO:0008828">
    <property type="term" value="F:dATP diphosphatase activity"/>
    <property type="evidence" value="ECO:0007669"/>
    <property type="project" value="UniProtKB-EC"/>
</dbReference>
<evidence type="ECO:0000256" key="1">
    <source>
        <dbReference type="ARBA" id="ARBA00001946"/>
    </source>
</evidence>
<evidence type="ECO:0000256" key="2">
    <source>
        <dbReference type="ARBA" id="ARBA00004123"/>
    </source>
</evidence>
<evidence type="ECO:0000256" key="3">
    <source>
        <dbReference type="ARBA" id="ARBA00005582"/>
    </source>
</evidence>
<comment type="catalytic activity">
    <reaction evidence="20">
        <text>N(6)-methyl-ATP + H2O = N(6)-methyl-AMP + diphosphate + H(+)</text>
        <dbReference type="Rhea" id="RHEA:67608"/>
        <dbReference type="ChEBI" id="CHEBI:15377"/>
        <dbReference type="ChEBI" id="CHEBI:15378"/>
        <dbReference type="ChEBI" id="CHEBI:33019"/>
        <dbReference type="ChEBI" id="CHEBI:144842"/>
        <dbReference type="ChEBI" id="CHEBI:172873"/>
    </reaction>
    <physiologicalReaction direction="left-to-right" evidence="20">
        <dbReference type="Rhea" id="RHEA:67609"/>
    </physiologicalReaction>
</comment>
<sequence length="204" mass="22759">MDATDLPPGLDGNLVEFVKGGCEFEWQSYTKTRFYTNAFVINGNKLLLGFKKRGFGANLYNGFGGKVEPGETSAQAAARELKEESGIDAPLEHAGVLIFLTEGTDWAFHIDVFSAHSHTGVPTETDEMRPEWFSLTEDSLNGNDDRLGISSSSDLPSIPYSKMWADDIYWLPHLVEGKKFRGRADMVKDGDQFIMRKFWFGAVC</sequence>
<dbReference type="PRINTS" id="PR01403">
    <property type="entry name" value="8OXTPHPHTASE"/>
</dbReference>
<evidence type="ECO:0000313" key="25">
    <source>
        <dbReference type="EMBL" id="KIM59116.1"/>
    </source>
</evidence>
<evidence type="ECO:0000256" key="10">
    <source>
        <dbReference type="ARBA" id="ARBA00024459"/>
    </source>
</evidence>
<evidence type="ECO:0000256" key="16">
    <source>
        <dbReference type="ARBA" id="ARBA00030634"/>
    </source>
</evidence>
<comment type="subcellular location">
    <subcellularLocation>
        <location evidence="2">Nucleus</location>
    </subcellularLocation>
</comment>
<dbReference type="AlphaFoldDB" id="A0A0C3DT61"/>
<dbReference type="Pfam" id="PF00293">
    <property type="entry name" value="NUDIX"/>
    <property type="match status" value="1"/>
</dbReference>
<dbReference type="GO" id="GO:0005737">
    <property type="term" value="C:cytoplasm"/>
    <property type="evidence" value="ECO:0007669"/>
    <property type="project" value="TreeGrafter"/>
</dbReference>
<dbReference type="GO" id="GO:0005634">
    <property type="term" value="C:nucleus"/>
    <property type="evidence" value="ECO:0007669"/>
    <property type="project" value="UniProtKB-SubCell"/>
</dbReference>
<evidence type="ECO:0000256" key="7">
    <source>
        <dbReference type="ARBA" id="ARBA00022842"/>
    </source>
</evidence>
<comment type="catalytic activity">
    <reaction evidence="10">
        <text>2-oxo-dATP + H2O = 2-oxo-dAMP + diphosphate + H(+)</text>
        <dbReference type="Rhea" id="RHEA:31583"/>
        <dbReference type="ChEBI" id="CHEBI:15377"/>
        <dbReference type="ChEBI" id="CHEBI:15378"/>
        <dbReference type="ChEBI" id="CHEBI:33019"/>
        <dbReference type="ChEBI" id="CHEBI:63212"/>
        <dbReference type="ChEBI" id="CHEBI:77897"/>
        <dbReference type="EC" id="3.6.1.56"/>
    </reaction>
    <physiologicalReaction direction="left-to-right" evidence="10">
        <dbReference type="Rhea" id="RHEA:31584"/>
    </physiologicalReaction>
</comment>
<comment type="cofactor">
    <cofactor evidence="1">
        <name>Mg(2+)</name>
        <dbReference type="ChEBI" id="CHEBI:18420"/>
    </cofactor>
</comment>
<keyword evidence="26" id="KW-1185">Reference proteome</keyword>
<comment type="catalytic activity">
    <reaction evidence="9">
        <text>8-oxo-dATP + H2O = 8-oxo-dAMP + diphosphate + H(+)</text>
        <dbReference type="Rhea" id="RHEA:65396"/>
        <dbReference type="ChEBI" id="CHEBI:15377"/>
        <dbReference type="ChEBI" id="CHEBI:15378"/>
        <dbReference type="ChEBI" id="CHEBI:33019"/>
        <dbReference type="ChEBI" id="CHEBI:71361"/>
        <dbReference type="ChEBI" id="CHEBI:172871"/>
    </reaction>
    <physiologicalReaction direction="left-to-right" evidence="9">
        <dbReference type="Rhea" id="RHEA:65397"/>
    </physiologicalReaction>
</comment>
<evidence type="ECO:0000256" key="4">
    <source>
        <dbReference type="ARBA" id="ARBA00011245"/>
    </source>
</evidence>
<reference evidence="25 26" key="1">
    <citation type="submission" date="2014-04" db="EMBL/GenBank/DDBJ databases">
        <authorList>
            <consortium name="DOE Joint Genome Institute"/>
            <person name="Kuo A."/>
            <person name="Kohler A."/>
            <person name="Nagy L.G."/>
            <person name="Floudas D."/>
            <person name="Copeland A."/>
            <person name="Barry K.W."/>
            <person name="Cichocki N."/>
            <person name="Veneault-Fourrey C."/>
            <person name="LaButti K."/>
            <person name="Lindquist E.A."/>
            <person name="Lipzen A."/>
            <person name="Lundell T."/>
            <person name="Morin E."/>
            <person name="Murat C."/>
            <person name="Sun H."/>
            <person name="Tunlid A."/>
            <person name="Henrissat B."/>
            <person name="Grigoriev I.V."/>
            <person name="Hibbett D.S."/>
            <person name="Martin F."/>
            <person name="Nordberg H.P."/>
            <person name="Cantor M.N."/>
            <person name="Hua S.X."/>
        </authorList>
    </citation>
    <scope>NUCLEOTIDE SEQUENCE [LARGE SCALE GENOMIC DNA]</scope>
    <source>
        <strain evidence="25 26">Foug A</strain>
    </source>
</reference>
<dbReference type="GO" id="GO:0046872">
    <property type="term" value="F:metal ion binding"/>
    <property type="evidence" value="ECO:0007669"/>
    <property type="project" value="UniProtKB-KW"/>
</dbReference>
<gene>
    <name evidence="25" type="ORF">SCLCIDRAFT_126819</name>
</gene>
<evidence type="ECO:0000256" key="6">
    <source>
        <dbReference type="ARBA" id="ARBA00022801"/>
    </source>
</evidence>
<evidence type="ECO:0000256" key="12">
    <source>
        <dbReference type="ARBA" id="ARBA00024596"/>
    </source>
</evidence>
<evidence type="ECO:0000256" key="19">
    <source>
        <dbReference type="ARBA" id="ARBA00032071"/>
    </source>
</evidence>
<evidence type="ECO:0000256" key="11">
    <source>
        <dbReference type="ARBA" id="ARBA00024486"/>
    </source>
</evidence>
<dbReference type="EMBL" id="KN822077">
    <property type="protein sequence ID" value="KIM59116.1"/>
    <property type="molecule type" value="Genomic_DNA"/>
</dbReference>
<evidence type="ECO:0000313" key="26">
    <source>
        <dbReference type="Proteomes" id="UP000053989"/>
    </source>
</evidence>
<dbReference type="PROSITE" id="PS00893">
    <property type="entry name" value="NUDIX_BOX"/>
    <property type="match status" value="1"/>
</dbReference>
<evidence type="ECO:0000256" key="15">
    <source>
        <dbReference type="ARBA" id="ARBA00029673"/>
    </source>
</evidence>
<feature type="domain" description="Nudix hydrolase" evidence="24">
    <location>
        <begin position="31"/>
        <end position="157"/>
    </location>
</feature>
<keyword evidence="5" id="KW-0479">Metal-binding</keyword>
<dbReference type="CDD" id="cd03427">
    <property type="entry name" value="NUDIX_MTH1_Nudt1"/>
    <property type="match status" value="1"/>
</dbReference>
<protein>
    <recommendedName>
        <fullName evidence="14">Oxidized purine nucleoside triphosphate hydrolase</fullName>
        <ecNumber evidence="13">3.6.1.56</ecNumber>
    </recommendedName>
    <alternativeName>
        <fullName evidence="18">2-hydroxy-dATP diphosphatase</fullName>
    </alternativeName>
    <alternativeName>
        <fullName evidence="17">7,8-dihydro-8-oxoguanine triphosphatase</fullName>
    </alternativeName>
    <alternativeName>
        <fullName evidence="16">8-oxo-dGTPase</fullName>
    </alternativeName>
    <alternativeName>
        <fullName evidence="19">Methylated purine nucleoside triphosphate hydrolase</fullName>
    </alternativeName>
    <alternativeName>
        <fullName evidence="15">Nucleoside diphosphate-linked moiety X motif 1</fullName>
    </alternativeName>
</protein>
<dbReference type="GO" id="GO:0042262">
    <property type="term" value="P:DNA protection"/>
    <property type="evidence" value="ECO:0007669"/>
    <property type="project" value="InterPro"/>
</dbReference>
<dbReference type="InterPro" id="IPR015797">
    <property type="entry name" value="NUDIX_hydrolase-like_dom_sf"/>
</dbReference>
<evidence type="ECO:0000256" key="8">
    <source>
        <dbReference type="ARBA" id="ARBA00023242"/>
    </source>
</evidence>
<dbReference type="PROSITE" id="PS51462">
    <property type="entry name" value="NUDIX"/>
    <property type="match status" value="1"/>
</dbReference>